<dbReference type="InterPro" id="IPR017930">
    <property type="entry name" value="Myb_dom"/>
</dbReference>
<keyword evidence="2" id="KW-0804">Transcription</keyword>
<evidence type="ECO:0000256" key="3">
    <source>
        <dbReference type="ARBA" id="ARBA00023242"/>
    </source>
</evidence>
<dbReference type="AlphaFoldDB" id="A0AAW1QRQ9"/>
<evidence type="ECO:0000256" key="1">
    <source>
        <dbReference type="ARBA" id="ARBA00023015"/>
    </source>
</evidence>
<dbReference type="Proteomes" id="UP001489004">
    <property type="component" value="Unassembled WGS sequence"/>
</dbReference>
<evidence type="ECO:0000313" key="7">
    <source>
        <dbReference type="Proteomes" id="UP001489004"/>
    </source>
</evidence>
<name>A0AAW1QRQ9_9CHLO</name>
<dbReference type="EMBL" id="JALJOR010000002">
    <property type="protein sequence ID" value="KAK9824185.1"/>
    <property type="molecule type" value="Genomic_DNA"/>
</dbReference>
<organism evidence="6 7">
    <name type="scientific">[Myrmecia] bisecta</name>
    <dbReference type="NCBI Taxonomy" id="41462"/>
    <lineage>
        <taxon>Eukaryota</taxon>
        <taxon>Viridiplantae</taxon>
        <taxon>Chlorophyta</taxon>
        <taxon>core chlorophytes</taxon>
        <taxon>Trebouxiophyceae</taxon>
        <taxon>Trebouxiales</taxon>
        <taxon>Trebouxiaceae</taxon>
        <taxon>Myrmecia</taxon>
    </lineage>
</organism>
<keyword evidence="3" id="KW-0539">Nucleus</keyword>
<keyword evidence="1" id="KW-0805">Transcription regulation</keyword>
<dbReference type="PANTHER" id="PTHR31442">
    <property type="entry name" value="HOMEODOMAIN-LIKE SUPERFAMILY PROTEIN-RELATED"/>
    <property type="match status" value="1"/>
</dbReference>
<gene>
    <name evidence="6" type="ORF">WJX72_008403</name>
</gene>
<dbReference type="InterPro" id="IPR044841">
    <property type="entry name" value="LUX/BOA-like"/>
</dbReference>
<dbReference type="GO" id="GO:0003700">
    <property type="term" value="F:DNA-binding transcription factor activity"/>
    <property type="evidence" value="ECO:0007669"/>
    <property type="project" value="InterPro"/>
</dbReference>
<dbReference type="InterPro" id="IPR001005">
    <property type="entry name" value="SANT/Myb"/>
</dbReference>
<reference evidence="6 7" key="1">
    <citation type="journal article" date="2024" name="Nat. Commun.">
        <title>Phylogenomics reveals the evolutionary origins of lichenization in chlorophyte algae.</title>
        <authorList>
            <person name="Puginier C."/>
            <person name="Libourel C."/>
            <person name="Otte J."/>
            <person name="Skaloud P."/>
            <person name="Haon M."/>
            <person name="Grisel S."/>
            <person name="Petersen M."/>
            <person name="Berrin J.G."/>
            <person name="Delaux P.M."/>
            <person name="Dal Grande F."/>
            <person name="Keller J."/>
        </authorList>
    </citation>
    <scope>NUCLEOTIDE SEQUENCE [LARGE SCALE GENOMIC DNA]</scope>
    <source>
        <strain evidence="6 7">SAG 2043</strain>
    </source>
</reference>
<comment type="caution">
    <text evidence="6">The sequence shown here is derived from an EMBL/GenBank/DDBJ whole genome shotgun (WGS) entry which is preliminary data.</text>
</comment>
<dbReference type="GO" id="GO:0005634">
    <property type="term" value="C:nucleus"/>
    <property type="evidence" value="ECO:0007669"/>
    <property type="project" value="TreeGrafter"/>
</dbReference>
<keyword evidence="7" id="KW-1185">Reference proteome</keyword>
<sequence length="163" mass="17753">MGRPFAGREYAEQDADSGSELPATSSKRAPESGEASEGDDVARQWGSTSQRRAMKKPRMAWTPELHARFLNAVNHLGVKNAVPKTILQLMNVEGMTRENVASHLQKYRMYLKRIAANAAAEQADAAAQPFAQQSMQSMEVKPEPLSAGSGMQYAPACAGRNFV</sequence>
<evidence type="ECO:0000259" key="5">
    <source>
        <dbReference type="PROSITE" id="PS51294"/>
    </source>
</evidence>
<dbReference type="FunFam" id="1.10.10.60:FF:000007">
    <property type="entry name" value="Two-component response regulator"/>
    <property type="match status" value="1"/>
</dbReference>
<dbReference type="GO" id="GO:0003677">
    <property type="term" value="F:DNA binding"/>
    <property type="evidence" value="ECO:0007669"/>
    <property type="project" value="InterPro"/>
</dbReference>
<dbReference type="NCBIfam" id="TIGR01557">
    <property type="entry name" value="myb_SHAQKYF"/>
    <property type="match status" value="1"/>
</dbReference>
<dbReference type="InterPro" id="IPR006447">
    <property type="entry name" value="Myb_dom_plants"/>
</dbReference>
<dbReference type="SUPFAM" id="SSF46689">
    <property type="entry name" value="Homeodomain-like"/>
    <property type="match status" value="1"/>
</dbReference>
<protein>
    <recommendedName>
        <fullName evidence="5">HTH myb-type domain-containing protein</fullName>
    </recommendedName>
</protein>
<dbReference type="PROSITE" id="PS51294">
    <property type="entry name" value="HTH_MYB"/>
    <property type="match status" value="1"/>
</dbReference>
<dbReference type="Gene3D" id="1.10.10.60">
    <property type="entry name" value="Homeodomain-like"/>
    <property type="match status" value="1"/>
</dbReference>
<feature type="domain" description="HTH myb-type" evidence="5">
    <location>
        <begin position="53"/>
        <end position="112"/>
    </location>
</feature>
<accession>A0AAW1QRQ9</accession>
<evidence type="ECO:0000256" key="2">
    <source>
        <dbReference type="ARBA" id="ARBA00023163"/>
    </source>
</evidence>
<dbReference type="Pfam" id="PF00249">
    <property type="entry name" value="Myb_DNA-binding"/>
    <property type="match status" value="1"/>
</dbReference>
<evidence type="ECO:0000256" key="4">
    <source>
        <dbReference type="SAM" id="MobiDB-lite"/>
    </source>
</evidence>
<dbReference type="InterPro" id="IPR009057">
    <property type="entry name" value="Homeodomain-like_sf"/>
</dbReference>
<proteinExistence type="predicted"/>
<evidence type="ECO:0000313" key="6">
    <source>
        <dbReference type="EMBL" id="KAK9824185.1"/>
    </source>
</evidence>
<feature type="region of interest" description="Disordered" evidence="4">
    <location>
        <begin position="1"/>
        <end position="57"/>
    </location>
</feature>
<dbReference type="PANTHER" id="PTHR31442:SF29">
    <property type="entry name" value="HOMEODOMAIN-LIKE SUPERFAMILY PROTEIN"/>
    <property type="match status" value="1"/>
</dbReference>